<sequence length="645" mass="72690">MRTALLCALTLTPVTLPAAPATPVSNADVVRFQDALAAARDGDFERLAQLEKRLGDDYLMQGYLDYHRLRNGLPQIDAARVKDYMRHYRDLPLANSMERLAIARYGAAGNWKALRALRDTPPITPELACYYWQAVGEQQPQEAMDAVPAMWLTGGSRPAACDPLFDKALATGVINDDLIWQRMLLAFRQGNPGLMRYLAGRLSDEHAAKGQLLRQLYNRPDMMLSLDKDLRAAQRDALISAGLHRMAHTDTPAALAAVHTLSQRPGGLDSDIRAEAERRIAWYSIIRDLPENRAWADRWLRDNGDEELLEQRTRRAVIEQQWPEVVSWIARLPVARQQSARWQYWLGRAHQAMGNTDLADIAYRDAASHRSFWGFTAADQLGQPYALNQVPPPAGDPLTDDAALQRVALLLAADEPQLARDEWLALLRRQPETQMPALADYALAQGWPALAVDTAIHARAHNVLVWRFPRAYRDQFVNAAREGDIDPYLLMAVARRESAFHSHATSPVGARGLMQVMPGTARHVAKWLDEPAPDTDDLYDPLMSIRLGSTYLSDLLKRYQGNRLLALAAYNAGPQRVDEWLSATTLPFDVWVESIPYYETREYVQAVLSYRVLLEQLDRPDAQRRVALINASERHPGYHIALLEE</sequence>
<dbReference type="KEGG" id="apac:S7S_11670"/>
<evidence type="ECO:0000259" key="4">
    <source>
        <dbReference type="Pfam" id="PF01464"/>
    </source>
</evidence>
<dbReference type="Gene3D" id="1.10.530.10">
    <property type="match status" value="1"/>
</dbReference>
<feature type="domain" description="Transglycosylase SLT" evidence="4">
    <location>
        <begin position="478"/>
        <end position="583"/>
    </location>
</feature>
<keyword evidence="2 3" id="KW-0732">Signal</keyword>
<dbReference type="GO" id="GO:0042597">
    <property type="term" value="C:periplasmic space"/>
    <property type="evidence" value="ECO:0007669"/>
    <property type="project" value="InterPro"/>
</dbReference>
<evidence type="ECO:0000256" key="3">
    <source>
        <dbReference type="SAM" id="SignalP"/>
    </source>
</evidence>
<dbReference type="STRING" id="391936.S7S_11670"/>
<dbReference type="InterPro" id="IPR012289">
    <property type="entry name" value="Lytic_TGlycosylase_superhlx_L"/>
</dbReference>
<dbReference type="InterPro" id="IPR023346">
    <property type="entry name" value="Lysozyme-like_dom_sf"/>
</dbReference>
<dbReference type="EMBL" id="CP004387">
    <property type="protein sequence ID" value="AJD48746.1"/>
    <property type="molecule type" value="Genomic_DNA"/>
</dbReference>
<feature type="signal peptide" evidence="3">
    <location>
        <begin position="1"/>
        <end position="18"/>
    </location>
</feature>
<dbReference type="InterPro" id="IPR037061">
    <property type="entry name" value="Lytic_TGlycoase_superhlx_L_sf"/>
</dbReference>
<dbReference type="Pfam" id="PF14718">
    <property type="entry name" value="SLT_L"/>
    <property type="match status" value="1"/>
</dbReference>
<dbReference type="InterPro" id="IPR008939">
    <property type="entry name" value="Lytic_TGlycosylase_superhlx_U"/>
</dbReference>
<dbReference type="HOGENOM" id="CLU_019016_0_1_6"/>
<dbReference type="Proteomes" id="UP000006764">
    <property type="component" value="Chromosome"/>
</dbReference>
<comment type="similarity">
    <text evidence="1">Belongs to the transglycosylase Slt family.</text>
</comment>
<dbReference type="Pfam" id="PF01464">
    <property type="entry name" value="SLT"/>
    <property type="match status" value="1"/>
</dbReference>
<keyword evidence="7" id="KW-1185">Reference proteome</keyword>
<accession>A0A0B4XNQ3</accession>
<dbReference type="AlphaFoldDB" id="A0A0B4XNQ3"/>
<feature type="chain" id="PRO_5002097721" evidence="3">
    <location>
        <begin position="19"/>
        <end position="645"/>
    </location>
</feature>
<feature type="domain" description="Lytic transglycosylase superhelical linker" evidence="5">
    <location>
        <begin position="400"/>
        <end position="462"/>
    </location>
</feature>
<organism evidence="6 7">
    <name type="scientific">Isoalcanivorax pacificus W11-5</name>
    <dbReference type="NCBI Taxonomy" id="391936"/>
    <lineage>
        <taxon>Bacteria</taxon>
        <taxon>Pseudomonadati</taxon>
        <taxon>Pseudomonadota</taxon>
        <taxon>Gammaproteobacteria</taxon>
        <taxon>Oceanospirillales</taxon>
        <taxon>Alcanivoracaceae</taxon>
        <taxon>Isoalcanivorax</taxon>
    </lineage>
</organism>
<dbReference type="SUPFAM" id="SSF48435">
    <property type="entry name" value="Bacterial muramidases"/>
    <property type="match status" value="1"/>
</dbReference>
<protein>
    <submittedName>
        <fullName evidence="6">Lytic transglycosylase catalytic subunit</fullName>
    </submittedName>
</protein>
<reference evidence="6 7" key="1">
    <citation type="journal article" date="2012" name="J. Bacteriol.">
        <title>Genome sequence of an alkane-degrading bacterium, Alcanivorax pacificus type strain W11-5, isolated from deep sea sediment.</title>
        <authorList>
            <person name="Lai Q."/>
            <person name="Shao Z."/>
        </authorList>
    </citation>
    <scope>NUCLEOTIDE SEQUENCE [LARGE SCALE GENOMIC DNA]</scope>
    <source>
        <strain evidence="6 7">W11-5</strain>
    </source>
</reference>
<dbReference type="InterPro" id="IPR008258">
    <property type="entry name" value="Transglycosylase_SLT_dom_1"/>
</dbReference>
<evidence type="ECO:0000259" key="5">
    <source>
        <dbReference type="Pfam" id="PF14718"/>
    </source>
</evidence>
<proteinExistence type="inferred from homology"/>
<dbReference type="Gene3D" id="1.25.20.10">
    <property type="entry name" value="Bacterial muramidases"/>
    <property type="match status" value="1"/>
</dbReference>
<evidence type="ECO:0000256" key="1">
    <source>
        <dbReference type="ARBA" id="ARBA00007734"/>
    </source>
</evidence>
<dbReference type="SUPFAM" id="SSF53955">
    <property type="entry name" value="Lysozyme-like"/>
    <property type="match status" value="1"/>
</dbReference>
<evidence type="ECO:0000313" key="6">
    <source>
        <dbReference type="EMBL" id="AJD48746.1"/>
    </source>
</evidence>
<gene>
    <name evidence="6" type="ORF">S7S_11670</name>
</gene>
<dbReference type="PANTHER" id="PTHR37423">
    <property type="entry name" value="SOLUBLE LYTIC MUREIN TRANSGLYCOSYLASE-RELATED"/>
    <property type="match status" value="1"/>
</dbReference>
<dbReference type="GO" id="GO:0004553">
    <property type="term" value="F:hydrolase activity, hydrolyzing O-glycosyl compounds"/>
    <property type="evidence" value="ECO:0007669"/>
    <property type="project" value="InterPro"/>
</dbReference>
<evidence type="ECO:0000256" key="2">
    <source>
        <dbReference type="ARBA" id="ARBA00022729"/>
    </source>
</evidence>
<dbReference type="CDD" id="cd13401">
    <property type="entry name" value="Slt70-like"/>
    <property type="match status" value="1"/>
</dbReference>
<dbReference type="PANTHER" id="PTHR37423:SF5">
    <property type="entry name" value="SOLUBLE LYTIC MUREIN TRANSGLYCOSYLASE"/>
    <property type="match status" value="1"/>
</dbReference>
<evidence type="ECO:0000313" key="7">
    <source>
        <dbReference type="Proteomes" id="UP000006764"/>
    </source>
</evidence>
<dbReference type="Gene3D" id="1.10.1240.20">
    <property type="entry name" value="Lytic transglycosylase, superhelical linker domain"/>
    <property type="match status" value="1"/>
</dbReference>
<name>A0A0B4XNQ3_9GAMM</name>